<evidence type="ECO:0000313" key="6">
    <source>
        <dbReference type="Proteomes" id="UP001152749"/>
    </source>
</evidence>
<dbReference type="EMBL" id="OX336425">
    <property type="protein sequence ID" value="CAI2765334.1"/>
    <property type="molecule type" value="Genomic_DNA"/>
</dbReference>
<evidence type="ECO:0000313" key="5">
    <source>
        <dbReference type="Proteomes" id="UP000474567"/>
    </source>
</evidence>
<keyword evidence="1 2" id="KW-0732">Signal</keyword>
<sequence length="542" mass="59784">MKKITLVFLLLFSIFSYGQFNVNVTNMTVNNTNATAINFGTNISQVNIALTVNISAGSIPSDSAPGSVNVYYKRNSSLSASPISPSGGNGGQVFFLGGYSAIRSFQLALNASEFDNTDGFLYVEYKSYSGVSYTSNKINVTKATTTTPTTPTTPNSNWNIISFDYLFSQFNLTINEGESVPLIVGTDADQILGKLYQRYSYSYQWSKETGGGVFVPIEGATSMHYYPQEVLVTTKFKRTVTYHHYGITSTVDSNVRTVTVNPAPELKNNSITLNGSIISGSLPTGGLGHYEYSWMLLGAEDPYTFPETGKDLELSESLYNYLLWYPNAFIKRFIKSGSQTIVSGSVKVPPISLPVLEIQNNTIAINGYQVTGSQPTGGGGDYRYSWFLGSQEDPIWFEETSKDLNLAPYFRAISILQTDPSAMLVRIVRSIKSSTSNKINLYGVSALKKQNLRTLSEEDSILVYPNPTTEVVNFVTNFSTNKEIEIVVYSETIRNEKSVFKGTVTPNQVVSWNIPSGYAKGIYFYKIRSGNEEIKTGKIIVQ</sequence>
<accession>A0A9W4TCD6</accession>
<dbReference type="NCBIfam" id="TIGR04183">
    <property type="entry name" value="Por_Secre_tail"/>
    <property type="match status" value="1"/>
</dbReference>
<protein>
    <recommendedName>
        <fullName evidence="7">Secretion system C-terminal sorting domain-containing protein</fullName>
    </recommendedName>
</protein>
<organism evidence="4 6">
    <name type="scientific">Flavobacterium collinsii</name>
    <dbReference type="NCBI Taxonomy" id="1114861"/>
    <lineage>
        <taxon>Bacteria</taxon>
        <taxon>Pseudomonadati</taxon>
        <taxon>Bacteroidota</taxon>
        <taxon>Flavobacteriia</taxon>
        <taxon>Flavobacteriales</taxon>
        <taxon>Flavobacteriaceae</taxon>
        <taxon>Flavobacterium</taxon>
    </lineage>
</organism>
<gene>
    <name evidence="3" type="ORF">FLACOL7796_04516</name>
    <name evidence="4" type="ORF">TRV642_0250</name>
</gene>
<feature type="chain" id="PRO_5040901108" description="Secretion system C-terminal sorting domain-containing protein" evidence="2">
    <location>
        <begin position="19"/>
        <end position="542"/>
    </location>
</feature>
<feature type="signal peptide" evidence="2">
    <location>
        <begin position="1"/>
        <end position="18"/>
    </location>
</feature>
<dbReference type="AlphaFoldDB" id="A0A9W4TCD6"/>
<reference evidence="3 5" key="1">
    <citation type="submission" date="2020-02" db="EMBL/GenBank/DDBJ databases">
        <authorList>
            <person name="Criscuolo A."/>
        </authorList>
    </citation>
    <scope>NUCLEOTIDE SEQUENCE [LARGE SCALE GENOMIC DNA]</scope>
    <source>
        <strain evidence="3">CECT7796</strain>
    </source>
</reference>
<evidence type="ECO:0000313" key="3">
    <source>
        <dbReference type="EMBL" id="CAA9202886.1"/>
    </source>
</evidence>
<evidence type="ECO:0000256" key="1">
    <source>
        <dbReference type="ARBA" id="ARBA00022729"/>
    </source>
</evidence>
<evidence type="ECO:0000313" key="4">
    <source>
        <dbReference type="EMBL" id="CAI2765334.1"/>
    </source>
</evidence>
<name>A0A9W4TCD6_9FLAO</name>
<dbReference type="Gene3D" id="2.60.40.2700">
    <property type="match status" value="1"/>
</dbReference>
<dbReference type="EMBL" id="CADCST010000148">
    <property type="protein sequence ID" value="CAA9202886.1"/>
    <property type="molecule type" value="Genomic_DNA"/>
</dbReference>
<evidence type="ECO:0000256" key="2">
    <source>
        <dbReference type="SAM" id="SignalP"/>
    </source>
</evidence>
<dbReference type="Proteomes" id="UP001152749">
    <property type="component" value="Chromosome"/>
</dbReference>
<evidence type="ECO:0008006" key="7">
    <source>
        <dbReference type="Google" id="ProtNLM"/>
    </source>
</evidence>
<reference evidence="4" key="2">
    <citation type="submission" date="2022-09" db="EMBL/GenBank/DDBJ databases">
        <authorList>
            <person name="Duchaud E."/>
        </authorList>
    </citation>
    <scope>NUCLEOTIDE SEQUENCE</scope>
    <source>
        <strain evidence="4">TRV642</strain>
    </source>
</reference>
<dbReference type="RefSeq" id="WP_173968308.1">
    <property type="nucleotide sequence ID" value="NZ_CADCST010000148.1"/>
</dbReference>
<dbReference type="InterPro" id="IPR026444">
    <property type="entry name" value="Secre_tail"/>
</dbReference>
<dbReference type="KEGG" id="fcs:TRV642_0250"/>
<dbReference type="Proteomes" id="UP000474567">
    <property type="component" value="Unassembled WGS sequence"/>
</dbReference>
<proteinExistence type="predicted"/>
<keyword evidence="5" id="KW-1185">Reference proteome</keyword>